<feature type="domain" description="RING-CH-type" evidence="4">
    <location>
        <begin position="3"/>
        <end position="58"/>
    </location>
</feature>
<evidence type="ECO:0000256" key="3">
    <source>
        <dbReference type="ARBA" id="ARBA00022833"/>
    </source>
</evidence>
<dbReference type="SMART" id="SM00744">
    <property type="entry name" value="RINGv"/>
    <property type="match status" value="1"/>
</dbReference>
<dbReference type="SUPFAM" id="SSF57850">
    <property type="entry name" value="RING/U-box"/>
    <property type="match status" value="1"/>
</dbReference>
<keyword evidence="2" id="KW-0863">Zinc-finger</keyword>
<accession>A0AAD8KUX7</accession>
<dbReference type="InterPro" id="IPR013083">
    <property type="entry name" value="Znf_RING/FYVE/PHD"/>
</dbReference>
<keyword evidence="3" id="KW-0862">Zinc</keyword>
<dbReference type="GO" id="GO:0008270">
    <property type="term" value="F:zinc ion binding"/>
    <property type="evidence" value="ECO:0007669"/>
    <property type="project" value="UniProtKB-KW"/>
</dbReference>
<reference evidence="5" key="1">
    <citation type="journal article" date="2023" name="bioRxiv">
        <title>Improved chromosome-level genome assembly for marigold (Tagetes erecta).</title>
        <authorList>
            <person name="Jiang F."/>
            <person name="Yuan L."/>
            <person name="Wang S."/>
            <person name="Wang H."/>
            <person name="Xu D."/>
            <person name="Wang A."/>
            <person name="Fan W."/>
        </authorList>
    </citation>
    <scope>NUCLEOTIDE SEQUENCE</scope>
    <source>
        <strain evidence="5">WSJ</strain>
        <tissue evidence="5">Leaf</tissue>
    </source>
</reference>
<organism evidence="5 6">
    <name type="scientific">Tagetes erecta</name>
    <name type="common">African marigold</name>
    <dbReference type="NCBI Taxonomy" id="13708"/>
    <lineage>
        <taxon>Eukaryota</taxon>
        <taxon>Viridiplantae</taxon>
        <taxon>Streptophyta</taxon>
        <taxon>Embryophyta</taxon>
        <taxon>Tracheophyta</taxon>
        <taxon>Spermatophyta</taxon>
        <taxon>Magnoliopsida</taxon>
        <taxon>eudicotyledons</taxon>
        <taxon>Gunneridae</taxon>
        <taxon>Pentapetalae</taxon>
        <taxon>asterids</taxon>
        <taxon>campanulids</taxon>
        <taxon>Asterales</taxon>
        <taxon>Asteraceae</taxon>
        <taxon>Asteroideae</taxon>
        <taxon>Heliantheae alliance</taxon>
        <taxon>Tageteae</taxon>
        <taxon>Tagetes</taxon>
    </lineage>
</organism>
<proteinExistence type="predicted"/>
<gene>
    <name evidence="5" type="ORF">QVD17_11775</name>
</gene>
<evidence type="ECO:0000313" key="6">
    <source>
        <dbReference type="Proteomes" id="UP001229421"/>
    </source>
</evidence>
<evidence type="ECO:0000313" key="5">
    <source>
        <dbReference type="EMBL" id="KAK1429562.1"/>
    </source>
</evidence>
<evidence type="ECO:0000256" key="2">
    <source>
        <dbReference type="ARBA" id="ARBA00022771"/>
    </source>
</evidence>
<name>A0AAD8KUX7_TARER</name>
<dbReference type="AlphaFoldDB" id="A0AAD8KUX7"/>
<evidence type="ECO:0000256" key="1">
    <source>
        <dbReference type="ARBA" id="ARBA00022723"/>
    </source>
</evidence>
<sequence>MSYAITYALEPPCSCNGNLKYAHRKCVQHWVTMQRKSLAVYKVQSKKGLKILICDLKNNIANTTTNVVYNECVTCYVITQTLAPTRLLPLVPVSPSTHKHIFFAAA</sequence>
<comment type="caution">
    <text evidence="5">The sequence shown here is derived from an EMBL/GenBank/DDBJ whole genome shotgun (WGS) entry which is preliminary data.</text>
</comment>
<keyword evidence="6" id="KW-1185">Reference proteome</keyword>
<dbReference type="Gene3D" id="3.30.40.10">
    <property type="entry name" value="Zinc/RING finger domain, C3HC4 (zinc finger)"/>
    <property type="match status" value="1"/>
</dbReference>
<dbReference type="Pfam" id="PF12906">
    <property type="entry name" value="RINGv"/>
    <property type="match status" value="1"/>
</dbReference>
<keyword evidence="1" id="KW-0479">Metal-binding</keyword>
<protein>
    <recommendedName>
        <fullName evidence="4">RING-CH-type domain-containing protein</fullName>
    </recommendedName>
</protein>
<dbReference type="Proteomes" id="UP001229421">
    <property type="component" value="Unassembled WGS sequence"/>
</dbReference>
<evidence type="ECO:0000259" key="4">
    <source>
        <dbReference type="SMART" id="SM00744"/>
    </source>
</evidence>
<dbReference type="EMBL" id="JAUHHV010000003">
    <property type="protein sequence ID" value="KAK1429562.1"/>
    <property type="molecule type" value="Genomic_DNA"/>
</dbReference>
<dbReference type="InterPro" id="IPR011016">
    <property type="entry name" value="Znf_RING-CH"/>
</dbReference>